<dbReference type="EMBL" id="MN256758">
    <property type="protein sequence ID" value="QID23144.1"/>
    <property type="molecule type" value="Genomic_DNA"/>
</dbReference>
<dbReference type="EMBL" id="MN256757">
    <property type="protein sequence ID" value="QID22662.1"/>
    <property type="molecule type" value="Genomic_DNA"/>
</dbReference>
<organism evidence="3">
    <name type="scientific">Escherichia coli</name>
    <dbReference type="NCBI Taxonomy" id="562"/>
    <lineage>
        <taxon>Bacteria</taxon>
        <taxon>Pseudomonadati</taxon>
        <taxon>Pseudomonadota</taxon>
        <taxon>Gammaproteobacteria</taxon>
        <taxon>Enterobacterales</taxon>
        <taxon>Enterobacteriaceae</taxon>
        <taxon>Escherichia</taxon>
    </lineage>
</organism>
<sequence length="68" mass="7959">MGNYSDFETDFVQRTLALIDQYNEMIEVLGKPFREQYNYTLTLNCLLGLIVLPKERALSFLPADRLTR</sequence>
<geneLocation type="plasmid" evidence="2">
    <name>p4M18F</name>
</geneLocation>
<dbReference type="Pfam" id="PF18736">
    <property type="entry name" value="pEK499_p136"/>
    <property type="match status" value="1"/>
</dbReference>
<dbReference type="InterPro" id="IPR041318">
    <property type="entry name" value="pEK499_p136"/>
</dbReference>
<keyword evidence="3" id="KW-0614">Plasmid</keyword>
<evidence type="ECO:0000313" key="3">
    <source>
        <dbReference type="EMBL" id="QID23144.1"/>
    </source>
</evidence>
<proteinExistence type="predicted"/>
<geneLocation type="plasmid" evidence="3">
    <name>p4M8F</name>
</geneLocation>
<accession>A0A6G6ALV5</accession>
<name>A0A6G6ALV5_ECOLX</name>
<feature type="domain" description="pEK499-p136 HEPN" evidence="1">
    <location>
        <begin position="1"/>
        <end position="67"/>
    </location>
</feature>
<evidence type="ECO:0000313" key="2">
    <source>
        <dbReference type="EMBL" id="QID22662.1"/>
    </source>
</evidence>
<protein>
    <recommendedName>
        <fullName evidence="1">pEK499-p136 HEPN domain-containing protein</fullName>
    </recommendedName>
</protein>
<evidence type="ECO:0000259" key="1">
    <source>
        <dbReference type="Pfam" id="PF18736"/>
    </source>
</evidence>
<dbReference type="AlphaFoldDB" id="A0A6G6ALV5"/>
<reference evidence="3" key="1">
    <citation type="submission" date="2019-08" db="EMBL/GenBank/DDBJ databases">
        <authorList>
            <person name="Yao H."/>
        </authorList>
    </citation>
    <scope>NUCLEOTIDE SEQUENCE</scope>
    <source>
        <strain evidence="2">4M18F</strain>
        <strain evidence="3">4M8F</strain>
        <plasmid evidence="2">p4M18F</plasmid>
        <plasmid evidence="3">p4M8F</plasmid>
    </source>
</reference>